<keyword evidence="1" id="KW-0808">Transferase</keyword>
<dbReference type="EMBL" id="QPII01000006">
    <property type="protein sequence ID" value="RCV89363.1"/>
    <property type="molecule type" value="Genomic_DNA"/>
</dbReference>
<organism evidence="1 2">
    <name type="scientific">Billgrantia montanilacus</name>
    <dbReference type="NCBI Taxonomy" id="2282305"/>
    <lineage>
        <taxon>Bacteria</taxon>
        <taxon>Pseudomonadati</taxon>
        <taxon>Pseudomonadota</taxon>
        <taxon>Gammaproteobacteria</taxon>
        <taxon>Oceanospirillales</taxon>
        <taxon>Halomonadaceae</taxon>
        <taxon>Billgrantia</taxon>
    </lineage>
</organism>
<dbReference type="InterPro" id="IPR051199">
    <property type="entry name" value="LPS_LOS_Heptosyltrfase"/>
</dbReference>
<sequence>MRKWLNGIRASRDTIRNAISRRRYDRQRPPLQAPADVKRVVFVRWDAKWGDSVVFSFVPKAFKAIDSSISIEVITTPEMAPLFRDVFKVDAVHETRRKPSKEKMRQLAERVGEVDLVVYFSHLVKHRDMFLLSHLKARHIASLDDSVGLVDLKLGATTHGQHFAEKYAALLQRCGASRIDTRYIVPRDDESEARVAQLISARERPFVCINAYSKGRARSLTRETTEHLIQKLLVMLPAHDICVLSAPGKQEEVEAICATSKHGRVFCLPDTRRIHDNIALIARADALVSGITATVHMADGLDVPSFVLFPYDPADRDDWHSRHPLSVNWLAEPSDPLDVNQMDWPRAEAALEAFCQAVDANARKGALHTE</sequence>
<dbReference type="SUPFAM" id="SSF53756">
    <property type="entry name" value="UDP-Glycosyltransferase/glycogen phosphorylase"/>
    <property type="match status" value="1"/>
</dbReference>
<dbReference type="PANTHER" id="PTHR30160:SF15">
    <property type="entry name" value="GLYCOSYLTRANSFERASE HI_0523-RELATED"/>
    <property type="match status" value="1"/>
</dbReference>
<gene>
    <name evidence="1" type="ORF">DU505_09960</name>
</gene>
<dbReference type="GO" id="GO:0008713">
    <property type="term" value="F:ADP-heptose-lipopolysaccharide heptosyltransferase activity"/>
    <property type="evidence" value="ECO:0007669"/>
    <property type="project" value="TreeGrafter"/>
</dbReference>
<evidence type="ECO:0000313" key="2">
    <source>
        <dbReference type="Proteomes" id="UP000252405"/>
    </source>
</evidence>
<dbReference type="OrthoDB" id="89608at2"/>
<dbReference type="PANTHER" id="PTHR30160">
    <property type="entry name" value="TETRAACYLDISACCHARIDE 4'-KINASE-RELATED"/>
    <property type="match status" value="1"/>
</dbReference>
<dbReference type="GO" id="GO:0005829">
    <property type="term" value="C:cytosol"/>
    <property type="evidence" value="ECO:0007669"/>
    <property type="project" value="TreeGrafter"/>
</dbReference>
<reference evidence="1 2" key="1">
    <citation type="submission" date="2018-07" db="EMBL/GenBank/DDBJ databases">
        <title>Halomonas montanilacus sp. nov., isolated from Lake Pengyan on Tibetan Plateau.</title>
        <authorList>
            <person name="Lu H."/>
            <person name="Xing P."/>
            <person name="Wu Q."/>
        </authorList>
    </citation>
    <scope>NUCLEOTIDE SEQUENCE [LARGE SCALE GENOMIC DNA]</scope>
    <source>
        <strain evidence="1 2">PYC7W</strain>
    </source>
</reference>
<proteinExistence type="predicted"/>
<comment type="caution">
    <text evidence="1">The sequence shown here is derived from an EMBL/GenBank/DDBJ whole genome shotgun (WGS) entry which is preliminary data.</text>
</comment>
<dbReference type="Proteomes" id="UP000252405">
    <property type="component" value="Unassembled WGS sequence"/>
</dbReference>
<keyword evidence="2" id="KW-1185">Reference proteome</keyword>
<accession>A0A368U2M1</accession>
<dbReference type="RefSeq" id="WP_114478842.1">
    <property type="nucleotide sequence ID" value="NZ_QPII01000006.1"/>
</dbReference>
<dbReference type="AlphaFoldDB" id="A0A368U2M1"/>
<evidence type="ECO:0000313" key="1">
    <source>
        <dbReference type="EMBL" id="RCV89363.1"/>
    </source>
</evidence>
<dbReference type="GO" id="GO:0009244">
    <property type="term" value="P:lipopolysaccharide core region biosynthetic process"/>
    <property type="evidence" value="ECO:0007669"/>
    <property type="project" value="TreeGrafter"/>
</dbReference>
<protein>
    <submittedName>
        <fullName evidence="1">Lipopolysaccharide heptosyltransferase family protein</fullName>
    </submittedName>
</protein>
<dbReference type="Gene3D" id="3.40.50.2000">
    <property type="entry name" value="Glycogen Phosphorylase B"/>
    <property type="match status" value="2"/>
</dbReference>
<name>A0A368U2M1_9GAMM</name>